<feature type="region of interest" description="Disordered" evidence="8">
    <location>
        <begin position="1"/>
        <end position="23"/>
    </location>
</feature>
<dbReference type="EMBL" id="CM001440">
    <property type="protein sequence ID" value="EHR61204.1"/>
    <property type="molecule type" value="Genomic_DNA"/>
</dbReference>
<dbReference type="SUPFAM" id="SSF53187">
    <property type="entry name" value="Zn-dependent exopeptidases"/>
    <property type="match status" value="1"/>
</dbReference>
<dbReference type="Pfam" id="PF00246">
    <property type="entry name" value="Peptidase_M14"/>
    <property type="match status" value="1"/>
</dbReference>
<evidence type="ECO:0000256" key="4">
    <source>
        <dbReference type="ARBA" id="ARBA00022801"/>
    </source>
</evidence>
<accession>H5XQW4</accession>
<evidence type="ECO:0000256" key="2">
    <source>
        <dbReference type="ARBA" id="ARBA00005988"/>
    </source>
</evidence>
<organism evidence="10 11">
    <name type="scientific">Saccharomonospora cyanea NA-134</name>
    <dbReference type="NCBI Taxonomy" id="882082"/>
    <lineage>
        <taxon>Bacteria</taxon>
        <taxon>Bacillati</taxon>
        <taxon>Actinomycetota</taxon>
        <taxon>Actinomycetes</taxon>
        <taxon>Pseudonocardiales</taxon>
        <taxon>Pseudonocardiaceae</taxon>
        <taxon>Saccharomonospora</taxon>
    </lineage>
</organism>
<evidence type="ECO:0000256" key="7">
    <source>
        <dbReference type="PROSITE-ProRule" id="PRU01379"/>
    </source>
</evidence>
<dbReference type="PROSITE" id="PS52035">
    <property type="entry name" value="PEPTIDASE_M14"/>
    <property type="match status" value="1"/>
</dbReference>
<comment type="cofactor">
    <cofactor evidence="1">
        <name>Zn(2+)</name>
        <dbReference type="ChEBI" id="CHEBI:29105"/>
    </cofactor>
</comment>
<dbReference type="AlphaFoldDB" id="H5XQW4"/>
<evidence type="ECO:0000256" key="6">
    <source>
        <dbReference type="ARBA" id="ARBA00023049"/>
    </source>
</evidence>
<proteinExistence type="inferred from homology"/>
<evidence type="ECO:0000259" key="9">
    <source>
        <dbReference type="PROSITE" id="PS52035"/>
    </source>
</evidence>
<dbReference type="SMART" id="SM00631">
    <property type="entry name" value="Zn_pept"/>
    <property type="match status" value="1"/>
</dbReference>
<dbReference type="HOGENOM" id="CLU_054560_0_0_11"/>
<dbReference type="Gene3D" id="3.40.630.10">
    <property type="entry name" value="Zn peptidases"/>
    <property type="match status" value="1"/>
</dbReference>
<evidence type="ECO:0000313" key="10">
    <source>
        <dbReference type="EMBL" id="EHR61204.1"/>
    </source>
</evidence>
<evidence type="ECO:0000256" key="5">
    <source>
        <dbReference type="ARBA" id="ARBA00022833"/>
    </source>
</evidence>
<feature type="domain" description="Peptidase M14" evidence="9">
    <location>
        <begin position="70"/>
        <end position="368"/>
    </location>
</feature>
<keyword evidence="5" id="KW-0862">Zinc</keyword>
<evidence type="ECO:0000256" key="8">
    <source>
        <dbReference type="SAM" id="MobiDB-lite"/>
    </source>
</evidence>
<dbReference type="Proteomes" id="UP000002791">
    <property type="component" value="Chromosome"/>
</dbReference>
<name>H5XQW4_9PSEU</name>
<dbReference type="STRING" id="882082.SaccyDRAFT_2327"/>
<sequence>MSQSRHRSRKSPAVPSGHRRHPARWRAPLALAAAGSIALTGLAAVSASAAQPEGPGNGACKVHDDPQWSGWTDHTELGRALHTIEQTSAGRVEVEQIGTSTLGRELWSARVGTGEKVLMVQSAIHGNERTGTEALLGILRDLGTSSDPATERLLSEVTLVALPMVNPDGGELNRRINVLSWDEVVARYPQLADAPRAWYHSLTGDGIALPGFDLNRDFNPDLDYRPSAADLPGRQVDAGFFLAPESRAIRDVYVALREEFGTVDAVVDLHHMGPCGRLTGGPQDGKLISVALDYPPLGVEDGAAYREQWPLLDQDKSRRYALAVARGLQDAYGPQSPLAAVGRYLHPEEREYAGQGRSAFALNGSATVLFEVRGQQDDLGQKQKGMLVQTVRTGVESLLAAMASGEVDRLDGDDFFGLPDYGWDTGSSSD</sequence>
<dbReference type="eggNOG" id="COG2866">
    <property type="taxonomic scope" value="Bacteria"/>
</dbReference>
<evidence type="ECO:0000313" key="11">
    <source>
        <dbReference type="Proteomes" id="UP000002791"/>
    </source>
</evidence>
<comment type="caution">
    <text evidence="7">Lacks conserved residue(s) required for the propagation of feature annotation.</text>
</comment>
<feature type="compositionally biased region" description="Basic residues" evidence="8">
    <location>
        <begin position="1"/>
        <end position="10"/>
    </location>
</feature>
<dbReference type="PANTHER" id="PTHR11705">
    <property type="entry name" value="PROTEASE FAMILY M14 CARBOXYPEPTIDASE A,B"/>
    <property type="match status" value="1"/>
</dbReference>
<gene>
    <name evidence="10" type="ORF">SaccyDRAFT_2327</name>
</gene>
<dbReference type="PANTHER" id="PTHR11705:SF143">
    <property type="entry name" value="SLL0236 PROTEIN"/>
    <property type="match status" value="1"/>
</dbReference>
<evidence type="ECO:0000256" key="3">
    <source>
        <dbReference type="ARBA" id="ARBA00022670"/>
    </source>
</evidence>
<reference evidence="10 11" key="1">
    <citation type="submission" date="2011-11" db="EMBL/GenBank/DDBJ databases">
        <title>The Noncontiguous Finished sequence of Saccharomonospora cyanea NA-134.</title>
        <authorList>
            <consortium name="US DOE Joint Genome Institute"/>
            <person name="Lucas S."/>
            <person name="Han J."/>
            <person name="Lapidus A."/>
            <person name="Cheng J.-F."/>
            <person name="Goodwin L."/>
            <person name="Pitluck S."/>
            <person name="Peters L."/>
            <person name="Ovchinnikova G."/>
            <person name="Lu M."/>
            <person name="Detter J.C."/>
            <person name="Han C."/>
            <person name="Tapia R."/>
            <person name="Land M."/>
            <person name="Hauser L."/>
            <person name="Kyrpides N."/>
            <person name="Ivanova N."/>
            <person name="Pagani I."/>
            <person name="Brambilla E.-M."/>
            <person name="Klenk H.-P."/>
            <person name="Woyke T."/>
        </authorList>
    </citation>
    <scope>NUCLEOTIDE SEQUENCE [LARGE SCALE GENOMIC DNA]</scope>
    <source>
        <strain evidence="10 11">NA-134</strain>
    </source>
</reference>
<comment type="similarity">
    <text evidence="2 7">Belongs to the peptidase M14 family.</text>
</comment>
<protein>
    <submittedName>
        <fullName evidence="10">Zinc carboxypeptidase</fullName>
    </submittedName>
</protein>
<dbReference type="GO" id="GO:0006508">
    <property type="term" value="P:proteolysis"/>
    <property type="evidence" value="ECO:0007669"/>
    <property type="project" value="UniProtKB-KW"/>
</dbReference>
<keyword evidence="6" id="KW-0482">Metalloprotease</keyword>
<evidence type="ECO:0000256" key="1">
    <source>
        <dbReference type="ARBA" id="ARBA00001947"/>
    </source>
</evidence>
<keyword evidence="10" id="KW-0121">Carboxypeptidase</keyword>
<dbReference type="GO" id="GO:0004181">
    <property type="term" value="F:metallocarboxypeptidase activity"/>
    <property type="evidence" value="ECO:0007669"/>
    <property type="project" value="InterPro"/>
</dbReference>
<dbReference type="RefSeq" id="WP_005456289.1">
    <property type="nucleotide sequence ID" value="NZ_CM001440.1"/>
</dbReference>
<keyword evidence="11" id="KW-1185">Reference proteome</keyword>
<keyword evidence="4" id="KW-0378">Hydrolase</keyword>
<dbReference type="GO" id="GO:0005615">
    <property type="term" value="C:extracellular space"/>
    <property type="evidence" value="ECO:0007669"/>
    <property type="project" value="TreeGrafter"/>
</dbReference>
<dbReference type="InterPro" id="IPR000834">
    <property type="entry name" value="Peptidase_M14"/>
</dbReference>
<keyword evidence="3" id="KW-0645">Protease</keyword>
<dbReference type="GO" id="GO:0008270">
    <property type="term" value="F:zinc ion binding"/>
    <property type="evidence" value="ECO:0007669"/>
    <property type="project" value="InterPro"/>
</dbReference>